<gene>
    <name evidence="1" type="ORF">OJ16_13020</name>
</gene>
<dbReference type="PANTHER" id="PTHR38978:SF2">
    <property type="entry name" value="DUF2787 DOMAIN-CONTAINING PROTEIN"/>
    <property type="match status" value="1"/>
</dbReference>
<name>A0A0C2NBL4_9VIBR</name>
<accession>A0A0C2NBL4</accession>
<dbReference type="AlphaFoldDB" id="A0A0C2NBL4"/>
<dbReference type="STRING" id="1461322.OJ16_13020"/>
<evidence type="ECO:0000313" key="1">
    <source>
        <dbReference type="EMBL" id="KII77031.1"/>
    </source>
</evidence>
<evidence type="ECO:0000313" key="2">
    <source>
        <dbReference type="Proteomes" id="UP000031672"/>
    </source>
</evidence>
<dbReference type="RefSeq" id="WP_040991353.1">
    <property type="nucleotide sequence ID" value="NZ_JTKH01000023.1"/>
</dbReference>
<protein>
    <recommendedName>
        <fullName evidence="3">DUF2787 domain-containing protein</fullName>
    </recommendedName>
</protein>
<accession>A0A0C2K4H7</accession>
<dbReference type="Gene3D" id="3.10.450.430">
    <property type="entry name" value="Protein of unknown function DUF2787"/>
    <property type="match status" value="1"/>
</dbReference>
<sequence>MIIDDYRGIRLPISFCVTMDNLLTRFKVPDDARRLVFNFRDPTYYQSRVGLHPVEIQLSRDKDLAPWSLAFIASFSYQSDNAQSLDVELYFHLRNHWCYQPDAGTADLSQPAVLDLFNTWCTALERHINRRAFSDIQLSQIS</sequence>
<comment type="caution">
    <text evidence="1">The sequence shown here is derived from an EMBL/GenBank/DDBJ whole genome shotgun (WGS) entry which is preliminary data.</text>
</comment>
<dbReference type="EMBL" id="JTKH01000023">
    <property type="protein sequence ID" value="KII77031.1"/>
    <property type="molecule type" value="Genomic_DNA"/>
</dbReference>
<keyword evidence="2" id="KW-1185">Reference proteome</keyword>
<dbReference type="PANTHER" id="PTHR38978">
    <property type="entry name" value="DUF2787 DOMAIN-CONTAINING PROTEIN"/>
    <property type="match status" value="1"/>
</dbReference>
<evidence type="ECO:0008006" key="3">
    <source>
        <dbReference type="Google" id="ProtNLM"/>
    </source>
</evidence>
<reference evidence="1 2" key="1">
    <citation type="submission" date="2014-11" db="EMBL/GenBank/DDBJ databases">
        <title>Draft Genome Sequence of Vibrio piscirenalis strains CECT 8603T and CECT 8604, two marine Gammaproteobacterium isolated from cultured gilthead sea bream (Sparus aurata).</title>
        <authorList>
            <person name="Arahal D.R."/>
            <person name="Rodrigo-Torres L."/>
            <person name="Lucena T."/>
            <person name="Pujalte M.J."/>
        </authorList>
    </citation>
    <scope>NUCLEOTIDE SEQUENCE [LARGE SCALE GENOMIC DNA]</scope>
    <source>
        <strain evidence="1 2">DCR 1-4-2</strain>
    </source>
</reference>
<organism evidence="1 2">
    <name type="scientific">Vibrio renipiscarius</name>
    <dbReference type="NCBI Taxonomy" id="1461322"/>
    <lineage>
        <taxon>Bacteria</taxon>
        <taxon>Pseudomonadati</taxon>
        <taxon>Pseudomonadota</taxon>
        <taxon>Gammaproteobacteria</taxon>
        <taxon>Vibrionales</taxon>
        <taxon>Vibrionaceae</taxon>
        <taxon>Vibrio</taxon>
    </lineage>
</organism>
<dbReference type="Pfam" id="PF10980">
    <property type="entry name" value="DUF2787"/>
    <property type="match status" value="1"/>
</dbReference>
<dbReference type="OrthoDB" id="5829974at2"/>
<proteinExistence type="predicted"/>
<dbReference type="InterPro" id="IPR021248">
    <property type="entry name" value="DUF2787"/>
</dbReference>
<dbReference type="Proteomes" id="UP000031672">
    <property type="component" value="Unassembled WGS sequence"/>
</dbReference>